<keyword evidence="6" id="KW-0067">ATP-binding</keyword>
<organism evidence="10">
    <name type="scientific">Schaalia odontolytica</name>
    <dbReference type="NCBI Taxonomy" id="1660"/>
    <lineage>
        <taxon>Bacteria</taxon>
        <taxon>Bacillati</taxon>
        <taxon>Actinomycetota</taxon>
        <taxon>Actinomycetes</taxon>
        <taxon>Actinomycetales</taxon>
        <taxon>Actinomycetaceae</taxon>
        <taxon>Schaalia</taxon>
    </lineage>
</organism>
<sequence>MDQPSQPKLKLFVSALSGKGRALRRAPKVAALLRSQGWNVDVRVTHRSDDPAALAAACTNHWVAVLGGDGYIARIATQVGARGGVVLPLPGGRGNDLCRCLGIGTDAVAHVRSLPTASQICAEGAGEHPRIRSVDAMQVRALNGVNEGQDAAGQRPASPAKDLEENPVQVLGIVSFGLDALANQIANDTSFASGTFAYAWGALRALQQFHPKTMEIEVDGVRRRIRGWLVSVSNSGWFGGGINIVPSSNPSDGRLELLTVDPVPKRHAIRVLARVLAMRKVDDPILHVEQVTSVKIWDSAGLVAMGDGDQVGEGPLEISVSPDVFRVFV</sequence>
<evidence type="ECO:0000256" key="5">
    <source>
        <dbReference type="ARBA" id="ARBA00022777"/>
    </source>
</evidence>
<name>A0A6N2STU2_9ACTO</name>
<evidence type="ECO:0000256" key="6">
    <source>
        <dbReference type="ARBA" id="ARBA00022840"/>
    </source>
</evidence>
<dbReference type="GO" id="GO:0008654">
    <property type="term" value="P:phospholipid biosynthetic process"/>
    <property type="evidence" value="ECO:0007669"/>
    <property type="project" value="UniProtKB-KW"/>
</dbReference>
<dbReference type="Pfam" id="PF00781">
    <property type="entry name" value="DAGK_cat"/>
    <property type="match status" value="1"/>
</dbReference>
<evidence type="ECO:0000259" key="9">
    <source>
        <dbReference type="PROSITE" id="PS50146"/>
    </source>
</evidence>
<reference evidence="10" key="1">
    <citation type="submission" date="2019-11" db="EMBL/GenBank/DDBJ databases">
        <authorList>
            <person name="Feng L."/>
        </authorList>
    </citation>
    <scope>NUCLEOTIDE SEQUENCE</scope>
    <source>
        <strain evidence="10">AodontolyticusLFYP35</strain>
    </source>
</reference>
<dbReference type="InterPro" id="IPR016064">
    <property type="entry name" value="NAD/diacylglycerol_kinase_sf"/>
</dbReference>
<feature type="domain" description="DAGKc" evidence="9">
    <location>
        <begin position="4"/>
        <end position="143"/>
    </location>
</feature>
<dbReference type="SMART" id="SM00046">
    <property type="entry name" value="DAGKc"/>
    <property type="match status" value="1"/>
</dbReference>
<keyword evidence="7" id="KW-0594">Phospholipid biosynthesis</keyword>
<keyword evidence="4" id="KW-0547">Nucleotide-binding</keyword>
<dbReference type="SUPFAM" id="SSF111331">
    <property type="entry name" value="NAD kinase/diacylglycerol kinase-like"/>
    <property type="match status" value="1"/>
</dbReference>
<evidence type="ECO:0000256" key="3">
    <source>
        <dbReference type="ARBA" id="ARBA00022679"/>
    </source>
</evidence>
<dbReference type="InterPro" id="IPR017438">
    <property type="entry name" value="ATP-NAD_kinase_N"/>
</dbReference>
<evidence type="ECO:0000256" key="8">
    <source>
        <dbReference type="ARBA" id="ARBA00023264"/>
    </source>
</evidence>
<dbReference type="AlphaFoldDB" id="A0A6N2STU2"/>
<accession>A0A6N2STU2</accession>
<dbReference type="PANTHER" id="PTHR12358:SF106">
    <property type="entry name" value="LIPID KINASE YEGS"/>
    <property type="match status" value="1"/>
</dbReference>
<dbReference type="EC" id="2.7.1.107" evidence="10"/>
<dbReference type="GO" id="GO:0005524">
    <property type="term" value="F:ATP binding"/>
    <property type="evidence" value="ECO:0007669"/>
    <property type="project" value="UniProtKB-KW"/>
</dbReference>
<dbReference type="InterPro" id="IPR001206">
    <property type="entry name" value="Diacylglycerol_kinase_cat_dom"/>
</dbReference>
<dbReference type="GO" id="GO:0004143">
    <property type="term" value="F:ATP-dependent diacylglycerol kinase activity"/>
    <property type="evidence" value="ECO:0007669"/>
    <property type="project" value="UniProtKB-EC"/>
</dbReference>
<dbReference type="Gene3D" id="2.60.200.40">
    <property type="match status" value="1"/>
</dbReference>
<keyword evidence="7" id="KW-0443">Lipid metabolism</keyword>
<dbReference type="PROSITE" id="PS50146">
    <property type="entry name" value="DAGK"/>
    <property type="match status" value="1"/>
</dbReference>
<dbReference type="GO" id="GO:0005886">
    <property type="term" value="C:plasma membrane"/>
    <property type="evidence" value="ECO:0007669"/>
    <property type="project" value="TreeGrafter"/>
</dbReference>
<proteinExistence type="inferred from homology"/>
<dbReference type="Gene3D" id="3.40.50.10330">
    <property type="entry name" value="Probable inorganic polyphosphate/atp-NAD kinase, domain 1"/>
    <property type="match status" value="1"/>
</dbReference>
<comment type="cofactor">
    <cofactor evidence="1">
        <name>Mg(2+)</name>
        <dbReference type="ChEBI" id="CHEBI:18420"/>
    </cofactor>
</comment>
<keyword evidence="7" id="KW-0444">Lipid biosynthesis</keyword>
<evidence type="ECO:0000313" key="10">
    <source>
        <dbReference type="EMBL" id="VYS96546.1"/>
    </source>
</evidence>
<dbReference type="PANTHER" id="PTHR12358">
    <property type="entry name" value="SPHINGOSINE KINASE"/>
    <property type="match status" value="1"/>
</dbReference>
<gene>
    <name evidence="10" type="primary">dagK_2</name>
    <name evidence="10" type="ORF">AOLFYP35_01017</name>
</gene>
<keyword evidence="3 10" id="KW-0808">Transferase</keyword>
<evidence type="ECO:0000256" key="7">
    <source>
        <dbReference type="ARBA" id="ARBA00023209"/>
    </source>
</evidence>
<evidence type="ECO:0000256" key="2">
    <source>
        <dbReference type="ARBA" id="ARBA00005983"/>
    </source>
</evidence>
<comment type="similarity">
    <text evidence="2">Belongs to the diacylglycerol/lipid kinase family.</text>
</comment>
<dbReference type="InterPro" id="IPR045540">
    <property type="entry name" value="YegS/DAGK_C"/>
</dbReference>
<keyword evidence="5 10" id="KW-0418">Kinase</keyword>
<dbReference type="EMBL" id="CACRSM010000002">
    <property type="protein sequence ID" value="VYS96546.1"/>
    <property type="molecule type" value="Genomic_DNA"/>
</dbReference>
<dbReference type="InterPro" id="IPR050187">
    <property type="entry name" value="Lipid_Phosphate_FormReg"/>
</dbReference>
<evidence type="ECO:0000256" key="1">
    <source>
        <dbReference type="ARBA" id="ARBA00001946"/>
    </source>
</evidence>
<protein>
    <submittedName>
        <fullName evidence="10">Diacylglycerol kinase</fullName>
        <ecNumber evidence="10">2.7.1.107</ecNumber>
    </submittedName>
</protein>
<evidence type="ECO:0000256" key="4">
    <source>
        <dbReference type="ARBA" id="ARBA00022741"/>
    </source>
</evidence>
<dbReference type="Pfam" id="PF19279">
    <property type="entry name" value="YegS_C"/>
    <property type="match status" value="1"/>
</dbReference>
<keyword evidence="8" id="KW-1208">Phospholipid metabolism</keyword>